<keyword evidence="3" id="KW-1185">Reference proteome</keyword>
<dbReference type="Proteomes" id="UP000648722">
    <property type="component" value="Unassembled WGS sequence"/>
</dbReference>
<evidence type="ECO:0000313" key="3">
    <source>
        <dbReference type="Proteomes" id="UP000648722"/>
    </source>
</evidence>
<sequence length="89" mass="10351">MKFLEPFKRSFARILGLDVDSVTRRERELIGRINILKTRLNDARELIKAKAEALDVVNQRVEVLKRQLAEVRATAKHYAAQRDALKNKH</sequence>
<keyword evidence="1" id="KW-0175">Coiled coil</keyword>
<gene>
    <name evidence="2" type="ORF">GCM10007420_26880</name>
</gene>
<organism evidence="2 3">
    <name type="scientific">Glycocaulis albus</name>
    <dbReference type="NCBI Taxonomy" id="1382801"/>
    <lineage>
        <taxon>Bacteria</taxon>
        <taxon>Pseudomonadati</taxon>
        <taxon>Pseudomonadota</taxon>
        <taxon>Alphaproteobacteria</taxon>
        <taxon>Maricaulales</taxon>
        <taxon>Maricaulaceae</taxon>
        <taxon>Glycocaulis</taxon>
    </lineage>
</organism>
<accession>A0ABQ1Y0M8</accession>
<proteinExistence type="predicted"/>
<protein>
    <submittedName>
        <fullName evidence="2">Uncharacterized protein</fullName>
    </submittedName>
</protein>
<evidence type="ECO:0000256" key="1">
    <source>
        <dbReference type="SAM" id="Coils"/>
    </source>
</evidence>
<dbReference type="EMBL" id="BMFS01000018">
    <property type="protein sequence ID" value="GGH08683.1"/>
    <property type="molecule type" value="Genomic_DNA"/>
</dbReference>
<comment type="caution">
    <text evidence="2">The sequence shown here is derived from an EMBL/GenBank/DDBJ whole genome shotgun (WGS) entry which is preliminary data.</text>
</comment>
<name>A0ABQ1Y0M8_9PROT</name>
<dbReference type="RefSeq" id="WP_188453110.1">
    <property type="nucleotide sequence ID" value="NZ_BMFS01000018.1"/>
</dbReference>
<reference evidence="3" key="1">
    <citation type="journal article" date="2019" name="Int. J. Syst. Evol. Microbiol.">
        <title>The Global Catalogue of Microorganisms (GCM) 10K type strain sequencing project: providing services to taxonomists for standard genome sequencing and annotation.</title>
        <authorList>
            <consortium name="The Broad Institute Genomics Platform"/>
            <consortium name="The Broad Institute Genome Sequencing Center for Infectious Disease"/>
            <person name="Wu L."/>
            <person name="Ma J."/>
        </authorList>
    </citation>
    <scope>NUCLEOTIDE SEQUENCE [LARGE SCALE GENOMIC DNA]</scope>
    <source>
        <strain evidence="3">CGMCC 1.12766</strain>
    </source>
</reference>
<feature type="coiled-coil region" evidence="1">
    <location>
        <begin position="47"/>
        <end position="88"/>
    </location>
</feature>
<evidence type="ECO:0000313" key="2">
    <source>
        <dbReference type="EMBL" id="GGH08683.1"/>
    </source>
</evidence>